<keyword evidence="2" id="KW-1133">Transmembrane helix</keyword>
<organism evidence="3 5">
    <name type="scientific">Parascaris univalens</name>
    <name type="common">Nematode worm</name>
    <dbReference type="NCBI Taxonomy" id="6257"/>
    <lineage>
        <taxon>Eukaryota</taxon>
        <taxon>Metazoa</taxon>
        <taxon>Ecdysozoa</taxon>
        <taxon>Nematoda</taxon>
        <taxon>Chromadorea</taxon>
        <taxon>Rhabditida</taxon>
        <taxon>Spirurina</taxon>
        <taxon>Ascaridomorpha</taxon>
        <taxon>Ascaridoidea</taxon>
        <taxon>Ascarididae</taxon>
        <taxon>Parascaris</taxon>
    </lineage>
</organism>
<feature type="compositionally biased region" description="Polar residues" evidence="1">
    <location>
        <begin position="37"/>
        <end position="76"/>
    </location>
</feature>
<dbReference type="AlphaFoldDB" id="A0A914ZP36"/>
<evidence type="ECO:0000313" key="5">
    <source>
        <dbReference type="WBParaSite" id="PgB04_g162_t02"/>
    </source>
</evidence>
<feature type="compositionally biased region" description="Pro residues" evidence="1">
    <location>
        <begin position="78"/>
        <end position="87"/>
    </location>
</feature>
<feature type="region of interest" description="Disordered" evidence="1">
    <location>
        <begin position="1"/>
        <end position="88"/>
    </location>
</feature>
<dbReference type="Proteomes" id="UP000887569">
    <property type="component" value="Unplaced"/>
</dbReference>
<name>A0A914ZP36_PARUN</name>
<dbReference type="WBParaSite" id="PgB04_g162_t02">
    <property type="protein sequence ID" value="PgB04_g162_t02"/>
    <property type="gene ID" value="PgB04_g162"/>
</dbReference>
<evidence type="ECO:0000313" key="3">
    <source>
        <dbReference type="Proteomes" id="UP000887569"/>
    </source>
</evidence>
<reference evidence="4 5" key="1">
    <citation type="submission" date="2022-11" db="UniProtKB">
        <authorList>
            <consortium name="WormBaseParasite"/>
        </authorList>
    </citation>
    <scope>IDENTIFICATION</scope>
</reference>
<feature type="transmembrane region" description="Helical" evidence="2">
    <location>
        <begin position="137"/>
        <end position="159"/>
    </location>
</feature>
<dbReference type="WBParaSite" id="PgB04_g162_t03">
    <property type="protein sequence ID" value="PgB04_g162_t03"/>
    <property type="gene ID" value="PgB04_g162"/>
</dbReference>
<keyword evidence="2" id="KW-0472">Membrane</keyword>
<keyword evidence="2" id="KW-0812">Transmembrane</keyword>
<protein>
    <submittedName>
        <fullName evidence="4 5">Uncharacterized protein</fullName>
    </submittedName>
</protein>
<sequence>MKNDKEATLYPVYAVPPVLKIPERAGKPKVPPKPQFLQETSHPPSLHSLLQQQMQPSSGEAGQYTSSNNESQKTTVPSMPPPIPPKPQAVRRLLATDTKTATTSVQITKEESIANFSERQGLIQPTQPKLAPEKFHFFQLILILILCLIMFSLLVALYLRM</sequence>
<accession>A0A914ZP36</accession>
<evidence type="ECO:0000256" key="1">
    <source>
        <dbReference type="SAM" id="MobiDB-lite"/>
    </source>
</evidence>
<keyword evidence="3" id="KW-1185">Reference proteome</keyword>
<evidence type="ECO:0000313" key="4">
    <source>
        <dbReference type="WBParaSite" id="PgB04_g162_t01"/>
    </source>
</evidence>
<proteinExistence type="predicted"/>
<dbReference type="WBParaSite" id="PgB04_g162_t01">
    <property type="protein sequence ID" value="PgB04_g162_t01"/>
    <property type="gene ID" value="PgB04_g162"/>
</dbReference>
<evidence type="ECO:0000256" key="2">
    <source>
        <dbReference type="SAM" id="Phobius"/>
    </source>
</evidence>